<evidence type="ECO:0000313" key="2">
    <source>
        <dbReference type="Proteomes" id="UP000198374"/>
    </source>
</evidence>
<comment type="caution">
    <text evidence="1">The sequence shown here is derived from an EMBL/GenBank/DDBJ whole genome shotgun (WGS) entry which is preliminary data.</text>
</comment>
<reference evidence="1 2" key="1">
    <citation type="submission" date="2015-11" db="EMBL/GenBank/DDBJ databases">
        <title>Draft genome sequences of new species of the genus Lactobacillus isolated from orchardgrass silage.</title>
        <authorList>
            <person name="Tohno M."/>
            <person name="Tanizawa Y."/>
            <person name="Arita M."/>
        </authorList>
    </citation>
    <scope>NUCLEOTIDE SEQUENCE [LARGE SCALE GENOMIC DNA]</scope>
    <source>
        <strain evidence="1 2">IWT30</strain>
    </source>
</reference>
<dbReference type="EMBL" id="BCMF01000001">
    <property type="protein sequence ID" value="GAW98199.1"/>
    <property type="molecule type" value="Genomic_DNA"/>
</dbReference>
<dbReference type="OrthoDB" id="2322748at2"/>
<accession>A0A1Z5I8W4</accession>
<dbReference type="AlphaFoldDB" id="A0A1Z5I8W4"/>
<keyword evidence="2" id="KW-1185">Reference proteome</keyword>
<proteinExistence type="predicted"/>
<gene>
    <name evidence="1" type="ORF">IWT30_00142</name>
</gene>
<evidence type="ECO:0000313" key="1">
    <source>
        <dbReference type="EMBL" id="GAW98199.1"/>
    </source>
</evidence>
<sequence length="87" mass="9448" precursor="true">MVLGKIIVVGLLLLGLSLPVTVGASTTNQTAEPVITKMNAQIQVGNRESQIKFWQTNNPRERQATIDGLAALIGVGLAATWARRRFY</sequence>
<organism evidence="1 2">
    <name type="scientific">Secundilactobacillus mixtipabuli</name>
    <dbReference type="NCBI Taxonomy" id="1435342"/>
    <lineage>
        <taxon>Bacteria</taxon>
        <taxon>Bacillati</taxon>
        <taxon>Bacillota</taxon>
        <taxon>Bacilli</taxon>
        <taxon>Lactobacillales</taxon>
        <taxon>Lactobacillaceae</taxon>
        <taxon>Secundilactobacillus</taxon>
    </lineage>
</organism>
<dbReference type="RefSeq" id="WP_089108035.1">
    <property type="nucleotide sequence ID" value="NZ_BCMF01000001.1"/>
</dbReference>
<protein>
    <submittedName>
        <fullName evidence="1">Uncharacterized protein</fullName>
    </submittedName>
</protein>
<name>A0A1Z5I8W4_9LACO</name>
<dbReference type="Proteomes" id="UP000198374">
    <property type="component" value="Unassembled WGS sequence"/>
</dbReference>